<dbReference type="InterPro" id="IPR018741">
    <property type="entry name" value="DUF2288"/>
</dbReference>
<dbReference type="Proteomes" id="UP000434044">
    <property type="component" value="Unassembled WGS sequence"/>
</dbReference>
<name>A0A6N8E7U2_9GAMM</name>
<accession>A0A6N8E7U2</accession>
<organism evidence="1 2">
    <name type="scientific">Allochromatium palmeri</name>
    <dbReference type="NCBI Taxonomy" id="231048"/>
    <lineage>
        <taxon>Bacteria</taxon>
        <taxon>Pseudomonadati</taxon>
        <taxon>Pseudomonadota</taxon>
        <taxon>Gammaproteobacteria</taxon>
        <taxon>Chromatiales</taxon>
        <taxon>Chromatiaceae</taxon>
        <taxon>Allochromatium</taxon>
    </lineage>
</organism>
<evidence type="ECO:0000313" key="1">
    <source>
        <dbReference type="EMBL" id="MTW19550.1"/>
    </source>
</evidence>
<dbReference type="RefSeq" id="WP_155448136.1">
    <property type="nucleotide sequence ID" value="NZ_WNKT01000001.1"/>
</dbReference>
<gene>
    <name evidence="1" type="ORF">GJ668_00410</name>
</gene>
<keyword evidence="2" id="KW-1185">Reference proteome</keyword>
<proteinExistence type="predicted"/>
<dbReference type="AlphaFoldDB" id="A0A6N8E7U2"/>
<dbReference type="OrthoDB" id="195194at2"/>
<evidence type="ECO:0000313" key="2">
    <source>
        <dbReference type="Proteomes" id="UP000434044"/>
    </source>
</evidence>
<comment type="caution">
    <text evidence="1">The sequence shown here is derived from an EMBL/GenBank/DDBJ whole genome shotgun (WGS) entry which is preliminary data.</text>
</comment>
<dbReference type="Pfam" id="PF10052">
    <property type="entry name" value="DUF2288"/>
    <property type="match status" value="1"/>
</dbReference>
<reference evidence="1 2" key="1">
    <citation type="submission" date="2019-11" db="EMBL/GenBank/DDBJ databases">
        <title>Whole-genome sequence of the anaerobic purple sulfur bacterium Allochromatium palmeri DSM 15591.</title>
        <authorList>
            <person name="Kyndt J.A."/>
            <person name="Meyer T.E."/>
        </authorList>
    </citation>
    <scope>NUCLEOTIDE SEQUENCE [LARGE SCALE GENOMIC DNA]</scope>
    <source>
        <strain evidence="1 2">DSM 15591</strain>
    </source>
</reference>
<sequence>MQPIEPLEDQNALERARLNQETARIPWRELQRFFAQGRVIAVDPRLDLVELALQCSRDEAQVIAAELEHGRLAPVSDAQARAWLTADTELWAVVVKPWVLVQDRS</sequence>
<dbReference type="EMBL" id="WNKT01000001">
    <property type="protein sequence ID" value="MTW19550.1"/>
    <property type="molecule type" value="Genomic_DNA"/>
</dbReference>
<protein>
    <submittedName>
        <fullName evidence="1">DUF2288 family protein</fullName>
    </submittedName>
</protein>